<evidence type="ECO:0000256" key="1">
    <source>
        <dbReference type="SAM" id="Phobius"/>
    </source>
</evidence>
<comment type="caution">
    <text evidence="2">The sequence shown here is derived from an EMBL/GenBank/DDBJ whole genome shotgun (WGS) entry which is preliminary data.</text>
</comment>
<evidence type="ECO:0000313" key="3">
    <source>
        <dbReference type="Proteomes" id="UP000034589"/>
    </source>
</evidence>
<accession>A0A0G1XWE5</accession>
<dbReference type="EMBL" id="LCPV01000022">
    <property type="protein sequence ID" value="KKW06942.1"/>
    <property type="molecule type" value="Genomic_DNA"/>
</dbReference>
<keyword evidence="1" id="KW-0472">Membrane</keyword>
<keyword evidence="1" id="KW-1133">Transmembrane helix</keyword>
<organism evidence="2 3">
    <name type="scientific">Candidatus Kaiserbacteria bacterium GW2011_GWC2_49_12</name>
    <dbReference type="NCBI Taxonomy" id="1618675"/>
    <lineage>
        <taxon>Bacteria</taxon>
        <taxon>Candidatus Kaiseribacteriota</taxon>
    </lineage>
</organism>
<proteinExistence type="predicted"/>
<dbReference type="Proteomes" id="UP000034589">
    <property type="component" value="Unassembled WGS sequence"/>
</dbReference>
<gene>
    <name evidence="2" type="ORF">UY39_C0022G0009</name>
</gene>
<keyword evidence="1" id="KW-0812">Transmembrane</keyword>
<dbReference type="AlphaFoldDB" id="A0A0G1XWE5"/>
<protein>
    <submittedName>
        <fullName evidence="2">Uncharacterized protein</fullName>
    </submittedName>
</protein>
<reference evidence="2 3" key="1">
    <citation type="journal article" date="2015" name="Nature">
        <title>rRNA introns, odd ribosomes, and small enigmatic genomes across a large radiation of phyla.</title>
        <authorList>
            <person name="Brown C.T."/>
            <person name="Hug L.A."/>
            <person name="Thomas B.C."/>
            <person name="Sharon I."/>
            <person name="Castelle C.J."/>
            <person name="Singh A."/>
            <person name="Wilkins M.J."/>
            <person name="Williams K.H."/>
            <person name="Banfield J.F."/>
        </authorList>
    </citation>
    <scope>NUCLEOTIDE SEQUENCE [LARGE SCALE GENOMIC DNA]</scope>
</reference>
<feature type="transmembrane region" description="Helical" evidence="1">
    <location>
        <begin position="55"/>
        <end position="78"/>
    </location>
</feature>
<feature type="transmembrane region" description="Helical" evidence="1">
    <location>
        <begin position="12"/>
        <end position="35"/>
    </location>
</feature>
<sequence>MWSTGLTVRCTLALTGFIAAVFASPWVVLIVMGLLALRWRAWEVLVIGLWMDFLWLPGAFFSSLPLFTFAAIALVWGFEPLRREFLTP</sequence>
<name>A0A0G1XWE5_9BACT</name>
<evidence type="ECO:0000313" key="2">
    <source>
        <dbReference type="EMBL" id="KKW06942.1"/>
    </source>
</evidence>